<evidence type="ECO:0000256" key="1">
    <source>
        <dbReference type="SAM" id="Phobius"/>
    </source>
</evidence>
<evidence type="ECO:0008006" key="4">
    <source>
        <dbReference type="Google" id="ProtNLM"/>
    </source>
</evidence>
<keyword evidence="1" id="KW-0812">Transmembrane</keyword>
<reference evidence="2 3" key="1">
    <citation type="submission" date="2024-04" db="EMBL/GenBank/DDBJ databases">
        <authorList>
            <person name="Rising A."/>
            <person name="Reimegard J."/>
            <person name="Sonavane S."/>
            <person name="Akerstrom W."/>
            <person name="Nylinder S."/>
            <person name="Hedman E."/>
            <person name="Kallberg Y."/>
        </authorList>
    </citation>
    <scope>NUCLEOTIDE SEQUENCE [LARGE SCALE GENOMIC DNA]</scope>
</reference>
<keyword evidence="3" id="KW-1185">Reference proteome</keyword>
<sequence length="56" mass="6767">MRVALSQRWKRNFSHVMFVKKNFLRNVFLRAILLHMQMKNLFLVIYAANNFLGKVI</sequence>
<name>A0AAV2BQW1_9ARAC</name>
<dbReference type="AlphaFoldDB" id="A0AAV2BQW1"/>
<protein>
    <recommendedName>
        <fullName evidence="4">Ribosomal protein L20</fullName>
    </recommendedName>
</protein>
<keyword evidence="1" id="KW-1133">Transmembrane helix</keyword>
<gene>
    <name evidence="2" type="ORF">LARSCL_LOCUS20775</name>
</gene>
<comment type="caution">
    <text evidence="2">The sequence shown here is derived from an EMBL/GenBank/DDBJ whole genome shotgun (WGS) entry which is preliminary data.</text>
</comment>
<evidence type="ECO:0000313" key="2">
    <source>
        <dbReference type="EMBL" id="CAL1298262.1"/>
    </source>
</evidence>
<dbReference type="Proteomes" id="UP001497382">
    <property type="component" value="Unassembled WGS sequence"/>
</dbReference>
<organism evidence="2 3">
    <name type="scientific">Larinioides sclopetarius</name>
    <dbReference type="NCBI Taxonomy" id="280406"/>
    <lineage>
        <taxon>Eukaryota</taxon>
        <taxon>Metazoa</taxon>
        <taxon>Ecdysozoa</taxon>
        <taxon>Arthropoda</taxon>
        <taxon>Chelicerata</taxon>
        <taxon>Arachnida</taxon>
        <taxon>Araneae</taxon>
        <taxon>Araneomorphae</taxon>
        <taxon>Entelegynae</taxon>
        <taxon>Araneoidea</taxon>
        <taxon>Araneidae</taxon>
        <taxon>Larinioides</taxon>
    </lineage>
</organism>
<proteinExistence type="predicted"/>
<accession>A0AAV2BQW1</accession>
<feature type="transmembrane region" description="Helical" evidence="1">
    <location>
        <begin position="27"/>
        <end position="48"/>
    </location>
</feature>
<evidence type="ECO:0000313" key="3">
    <source>
        <dbReference type="Proteomes" id="UP001497382"/>
    </source>
</evidence>
<dbReference type="EMBL" id="CAXIEN010000458">
    <property type="protein sequence ID" value="CAL1298262.1"/>
    <property type="molecule type" value="Genomic_DNA"/>
</dbReference>
<keyword evidence="1" id="KW-0472">Membrane</keyword>